<evidence type="ECO:0000259" key="6">
    <source>
        <dbReference type="Pfam" id="PF26616"/>
    </source>
</evidence>
<feature type="transmembrane region" description="Helical" evidence="5">
    <location>
        <begin position="280"/>
        <end position="299"/>
    </location>
</feature>
<keyword evidence="4 5" id="KW-0472">Membrane</keyword>
<reference evidence="7" key="1">
    <citation type="submission" date="2019-07" db="EMBL/GenBank/DDBJ databases">
        <title>Hyphodiscus hymeniophilus genome sequencing and assembly.</title>
        <authorList>
            <person name="Kramer G."/>
            <person name="Nodwell J."/>
        </authorList>
    </citation>
    <scope>NUCLEOTIDE SEQUENCE</scope>
    <source>
        <strain evidence="7">ATCC 34498</strain>
    </source>
</reference>
<gene>
    <name evidence="7" type="ORF">D0Z07_1903</name>
</gene>
<dbReference type="AlphaFoldDB" id="A0A9P6VPE5"/>
<dbReference type="InterPro" id="IPR058257">
    <property type="entry name" value="CorA-like_dom"/>
</dbReference>
<feature type="domain" description="CorA-like transporter" evidence="6">
    <location>
        <begin position="2"/>
        <end position="143"/>
    </location>
</feature>
<organism evidence="7 8">
    <name type="scientific">Hyphodiscus hymeniophilus</name>
    <dbReference type="NCBI Taxonomy" id="353542"/>
    <lineage>
        <taxon>Eukaryota</taxon>
        <taxon>Fungi</taxon>
        <taxon>Dikarya</taxon>
        <taxon>Ascomycota</taxon>
        <taxon>Pezizomycotina</taxon>
        <taxon>Leotiomycetes</taxon>
        <taxon>Helotiales</taxon>
        <taxon>Hyphodiscaceae</taxon>
        <taxon>Hyphodiscus</taxon>
    </lineage>
</organism>
<protein>
    <recommendedName>
        <fullName evidence="6">CorA-like transporter domain-containing protein</fullName>
    </recommendedName>
</protein>
<evidence type="ECO:0000256" key="1">
    <source>
        <dbReference type="ARBA" id="ARBA00004141"/>
    </source>
</evidence>
<dbReference type="Pfam" id="PF26616">
    <property type="entry name" value="CorA-like"/>
    <property type="match status" value="1"/>
</dbReference>
<evidence type="ECO:0000256" key="3">
    <source>
        <dbReference type="ARBA" id="ARBA00022989"/>
    </source>
</evidence>
<evidence type="ECO:0000256" key="5">
    <source>
        <dbReference type="SAM" id="Phobius"/>
    </source>
</evidence>
<evidence type="ECO:0000313" key="8">
    <source>
        <dbReference type="Proteomes" id="UP000785200"/>
    </source>
</evidence>
<evidence type="ECO:0000256" key="4">
    <source>
        <dbReference type="ARBA" id="ARBA00023136"/>
    </source>
</evidence>
<proteinExistence type="predicted"/>
<dbReference type="OrthoDB" id="5396681at2759"/>
<sequence length="365" mass="41249">MSKVLTHHDVDPQFLDLLMSFATGNKESEVGPGRMTVKHHSKGSYEMQYRLSYVEEIQGAGLATRQTGVFHRFVPDGRGSLWIFLNPRPNSNLQTRLGSVVRNSKIGRACSEEWELVHLLVLSSYLGDWRWYLKSLSAEIERIASISLAVDFSKESQYGRGTETLQDLHNLQDKVLPLSPRLRSTLATVNSLKLYVETLRAKDICNEELASDFKGELECYDVLLDGHLSSVALLEKRIQEILNLLGVALNLKSQTTAVKINRNIWNLTKDSVDDNATVKLVTIVTLIYLPASFMASILGMNLFVFQSADSSDFQISKQFWVFIVLTIPLTLITVGSWIIMARRRRKQKNKEREEQIMAGGGQEEV</sequence>
<dbReference type="Proteomes" id="UP000785200">
    <property type="component" value="Unassembled WGS sequence"/>
</dbReference>
<dbReference type="EMBL" id="VNKQ01000004">
    <property type="protein sequence ID" value="KAG0651758.1"/>
    <property type="molecule type" value="Genomic_DNA"/>
</dbReference>
<comment type="caution">
    <text evidence="7">The sequence shown here is derived from an EMBL/GenBank/DDBJ whole genome shotgun (WGS) entry which is preliminary data.</text>
</comment>
<keyword evidence="8" id="KW-1185">Reference proteome</keyword>
<keyword evidence="2 5" id="KW-0812">Transmembrane</keyword>
<name>A0A9P6VPE5_9HELO</name>
<accession>A0A9P6VPE5</accession>
<dbReference type="GO" id="GO:0016020">
    <property type="term" value="C:membrane"/>
    <property type="evidence" value="ECO:0007669"/>
    <property type="project" value="UniProtKB-SubCell"/>
</dbReference>
<evidence type="ECO:0000313" key="7">
    <source>
        <dbReference type="EMBL" id="KAG0651758.1"/>
    </source>
</evidence>
<feature type="transmembrane region" description="Helical" evidence="5">
    <location>
        <begin position="319"/>
        <end position="340"/>
    </location>
</feature>
<comment type="subcellular location">
    <subcellularLocation>
        <location evidence="1">Membrane</location>
        <topology evidence="1">Multi-pass membrane protein</topology>
    </subcellularLocation>
</comment>
<keyword evidence="3 5" id="KW-1133">Transmembrane helix</keyword>
<dbReference type="InterPro" id="IPR045863">
    <property type="entry name" value="CorA_TM1_TM2"/>
</dbReference>
<evidence type="ECO:0000256" key="2">
    <source>
        <dbReference type="ARBA" id="ARBA00022692"/>
    </source>
</evidence>
<dbReference type="SUPFAM" id="SSF144083">
    <property type="entry name" value="Magnesium transport protein CorA, transmembrane region"/>
    <property type="match status" value="1"/>
</dbReference>
<dbReference type="Gene3D" id="1.20.58.340">
    <property type="entry name" value="Magnesium transport protein CorA, transmembrane region"/>
    <property type="match status" value="1"/>
</dbReference>